<keyword evidence="5" id="KW-0046">Antibiotic resistance</keyword>
<dbReference type="InterPro" id="IPR050763">
    <property type="entry name" value="ABC_transporter_ATP-binding"/>
</dbReference>
<evidence type="ECO:0000313" key="8">
    <source>
        <dbReference type="Proteomes" id="UP000316659"/>
    </source>
</evidence>
<gene>
    <name evidence="7" type="ORF">CCE02nite_27340</name>
</gene>
<keyword evidence="3" id="KW-0547">Nucleotide-binding</keyword>
<keyword evidence="4 7" id="KW-0067">ATP-binding</keyword>
<dbReference type="Proteomes" id="UP000316659">
    <property type="component" value="Unassembled WGS sequence"/>
</dbReference>
<dbReference type="GO" id="GO:0016887">
    <property type="term" value="F:ATP hydrolysis activity"/>
    <property type="evidence" value="ECO:0007669"/>
    <property type="project" value="InterPro"/>
</dbReference>
<dbReference type="EMBL" id="BJNZ01000018">
    <property type="protein sequence ID" value="GED10735.1"/>
    <property type="molecule type" value="Genomic_DNA"/>
</dbReference>
<protein>
    <submittedName>
        <fullName evidence="7">ABC transporter ATP-binding protein</fullName>
    </submittedName>
</protein>
<evidence type="ECO:0000256" key="1">
    <source>
        <dbReference type="ARBA" id="ARBA00004202"/>
    </source>
</evidence>
<evidence type="ECO:0000256" key="4">
    <source>
        <dbReference type="ARBA" id="ARBA00022840"/>
    </source>
</evidence>
<comment type="subcellular location">
    <subcellularLocation>
        <location evidence="1">Cell membrane</location>
        <topology evidence="1">Peripheral membrane protein</topology>
    </subcellularLocation>
</comment>
<evidence type="ECO:0000256" key="5">
    <source>
        <dbReference type="ARBA" id="ARBA00023251"/>
    </source>
</evidence>
<dbReference type="InterPro" id="IPR027417">
    <property type="entry name" value="P-loop_NTPase"/>
</dbReference>
<dbReference type="RefSeq" id="WP_141390177.1">
    <property type="nucleotide sequence ID" value="NZ_BJNZ01000018.1"/>
</dbReference>
<feature type="domain" description="ABC transporter" evidence="6">
    <location>
        <begin position="8"/>
        <end position="255"/>
    </location>
</feature>
<evidence type="ECO:0000259" key="6">
    <source>
        <dbReference type="PROSITE" id="PS50893"/>
    </source>
</evidence>
<name>A0A4Y4E4C3_CELCE</name>
<keyword evidence="2" id="KW-0813">Transport</keyword>
<dbReference type="GO" id="GO:0046677">
    <property type="term" value="P:response to antibiotic"/>
    <property type="evidence" value="ECO:0007669"/>
    <property type="project" value="UniProtKB-KW"/>
</dbReference>
<dbReference type="GO" id="GO:0005524">
    <property type="term" value="F:ATP binding"/>
    <property type="evidence" value="ECO:0007669"/>
    <property type="project" value="UniProtKB-KW"/>
</dbReference>
<accession>A0A4Y4E4C3</accession>
<evidence type="ECO:0000256" key="3">
    <source>
        <dbReference type="ARBA" id="ARBA00022741"/>
    </source>
</evidence>
<dbReference type="InterPro" id="IPR003593">
    <property type="entry name" value="AAA+_ATPase"/>
</dbReference>
<dbReference type="PANTHER" id="PTHR42711">
    <property type="entry name" value="ABC TRANSPORTER ATP-BINDING PROTEIN"/>
    <property type="match status" value="1"/>
</dbReference>
<sequence length="330" mass="36540">MIVVDNLVRQFDVTVRDPGLRGALRSLVRRTHRTVTAVDDVSFDLAGGQVVGFLGPNGAGKTTTLKCLAGLLTPTAGRVEVLGHVPSRRDPEFLRQIGFVMGQRWQLHIDLPVWESFDLVRVVYGLGRREFERSRDEMVELLGLEALVMTQARKLSLGQRMRCEFAAALMHRPSVVLLDEPTLGLDFEAQVQIREFITEYVARTQACVLLTSHYLADIEALCENVMTISGGRVTFRGPLREVQAMESGEKRLRVQLLAPMSERELASLGLDGVTTVEHTPTELVLSVPRGRAGRAVDVLEELDVVSDLTMVDPPIEAALTQLYRRGADAT</sequence>
<dbReference type="InterPro" id="IPR003439">
    <property type="entry name" value="ABC_transporter-like_ATP-bd"/>
</dbReference>
<organism evidence="7 8">
    <name type="scientific">Cellulosimicrobium cellulans</name>
    <name type="common">Arthrobacter luteus</name>
    <dbReference type="NCBI Taxonomy" id="1710"/>
    <lineage>
        <taxon>Bacteria</taxon>
        <taxon>Bacillati</taxon>
        <taxon>Actinomycetota</taxon>
        <taxon>Actinomycetes</taxon>
        <taxon>Micrococcales</taxon>
        <taxon>Promicromonosporaceae</taxon>
        <taxon>Cellulosimicrobium</taxon>
    </lineage>
</organism>
<dbReference type="SUPFAM" id="SSF52540">
    <property type="entry name" value="P-loop containing nucleoside triphosphate hydrolases"/>
    <property type="match status" value="1"/>
</dbReference>
<dbReference type="AlphaFoldDB" id="A0A4Y4E4C3"/>
<evidence type="ECO:0000256" key="2">
    <source>
        <dbReference type="ARBA" id="ARBA00022448"/>
    </source>
</evidence>
<reference evidence="7 8" key="1">
    <citation type="submission" date="2019-06" db="EMBL/GenBank/DDBJ databases">
        <title>Whole genome shotgun sequence of Cellulosimicrobium cellulans NBRC 15516.</title>
        <authorList>
            <person name="Hosoyama A."/>
            <person name="Uohara A."/>
            <person name="Ohji S."/>
            <person name="Ichikawa N."/>
        </authorList>
    </citation>
    <scope>NUCLEOTIDE SEQUENCE [LARGE SCALE GENOMIC DNA]</scope>
    <source>
        <strain evidence="7 8">NBRC 15516</strain>
    </source>
</reference>
<dbReference type="PANTHER" id="PTHR42711:SF4">
    <property type="entry name" value="ABC TRANSPORTER RELATED"/>
    <property type="match status" value="1"/>
</dbReference>
<dbReference type="SMART" id="SM00382">
    <property type="entry name" value="AAA"/>
    <property type="match status" value="1"/>
</dbReference>
<dbReference type="PROSITE" id="PS50893">
    <property type="entry name" value="ABC_TRANSPORTER_2"/>
    <property type="match status" value="1"/>
</dbReference>
<proteinExistence type="predicted"/>
<dbReference type="Pfam" id="PF00005">
    <property type="entry name" value="ABC_tran"/>
    <property type="match status" value="1"/>
</dbReference>
<dbReference type="Gene3D" id="3.40.50.300">
    <property type="entry name" value="P-loop containing nucleotide triphosphate hydrolases"/>
    <property type="match status" value="1"/>
</dbReference>
<evidence type="ECO:0000313" key="7">
    <source>
        <dbReference type="EMBL" id="GED10735.1"/>
    </source>
</evidence>
<dbReference type="GO" id="GO:0005886">
    <property type="term" value="C:plasma membrane"/>
    <property type="evidence" value="ECO:0007669"/>
    <property type="project" value="UniProtKB-SubCell"/>
</dbReference>
<comment type="caution">
    <text evidence="7">The sequence shown here is derived from an EMBL/GenBank/DDBJ whole genome shotgun (WGS) entry which is preliminary data.</text>
</comment>